<dbReference type="InterPro" id="IPR006343">
    <property type="entry name" value="DnaB/C_C"/>
</dbReference>
<keyword evidence="5" id="KW-1185">Reference proteome</keyword>
<reference evidence="4" key="1">
    <citation type="submission" date="2021-01" db="EMBL/GenBank/DDBJ databases">
        <title>Genomic Encyclopedia of Type Strains, Phase IV (KMG-IV): sequencing the most valuable type-strain genomes for metagenomic binning, comparative biology and taxonomic classification.</title>
        <authorList>
            <person name="Goeker M."/>
        </authorList>
    </citation>
    <scope>NUCLEOTIDE SEQUENCE</scope>
    <source>
        <strain evidence="4">DSM 25523</strain>
    </source>
</reference>
<comment type="similarity">
    <text evidence="1">Belongs to the DnaB/DnaD family.</text>
</comment>
<sequence length="285" mass="32222">MNYIRELNAFYDRLETSPLSTSAIALWHALMHINNKAGWIDTFAVAVSVLSIKTGLSERTITNARHELKQKGFIDFQSRKGNKSAMYKMISLSAINADSFSYNLSDSSSDSVSGNASALFKQNNTKPINLLPATHARSDDDPFLIYQQEIGKFTETIKDNMIDWLDGGYFEEPKSILVEAIKEAAIHEKRSWAYIDRVLRRCLQENVKTLEEMRQKKADHEQAKLAKVTPIRGGDAGAVNQRRRTHTDVPKPITKGEAGRLNKPDNYNERMLQVHGQGWLPDDVI</sequence>
<protein>
    <submittedName>
        <fullName evidence="4">DnaD/phage-associated family protein</fullName>
    </submittedName>
</protein>
<dbReference type="InterPro" id="IPR036388">
    <property type="entry name" value="WH-like_DNA-bd_sf"/>
</dbReference>
<feature type="domain" description="DnaB/C C-terminal" evidence="3">
    <location>
        <begin position="145"/>
        <end position="216"/>
    </location>
</feature>
<proteinExistence type="inferred from homology"/>
<feature type="region of interest" description="Disordered" evidence="2">
    <location>
        <begin position="241"/>
        <end position="264"/>
    </location>
</feature>
<dbReference type="Proteomes" id="UP000717624">
    <property type="component" value="Unassembled WGS sequence"/>
</dbReference>
<comment type="caution">
    <text evidence="4">The sequence shown here is derived from an EMBL/GenBank/DDBJ whole genome shotgun (WGS) entry which is preliminary data.</text>
</comment>
<name>A0A939BVP6_9BACL</name>
<dbReference type="NCBIfam" id="TIGR01446">
    <property type="entry name" value="DnaD_dom"/>
    <property type="match status" value="1"/>
</dbReference>
<dbReference type="PANTHER" id="PTHR37293">
    <property type="entry name" value="PHAGE REPLICATION PROTEIN-RELATED"/>
    <property type="match status" value="1"/>
</dbReference>
<dbReference type="AlphaFoldDB" id="A0A939BVP6"/>
<gene>
    <name evidence="4" type="ORF">JOD01_002523</name>
</gene>
<dbReference type="Pfam" id="PF07261">
    <property type="entry name" value="DnaB_2"/>
    <property type="match status" value="1"/>
</dbReference>
<dbReference type="InterPro" id="IPR034829">
    <property type="entry name" value="DnaD-like_sf"/>
</dbReference>
<dbReference type="InterPro" id="IPR053162">
    <property type="entry name" value="DnaD"/>
</dbReference>
<dbReference type="Gene3D" id="1.10.10.10">
    <property type="entry name" value="Winged helix-like DNA-binding domain superfamily/Winged helix DNA-binding domain"/>
    <property type="match status" value="1"/>
</dbReference>
<evidence type="ECO:0000256" key="1">
    <source>
        <dbReference type="ARBA" id="ARBA00093462"/>
    </source>
</evidence>
<evidence type="ECO:0000313" key="4">
    <source>
        <dbReference type="EMBL" id="MBM7590911.1"/>
    </source>
</evidence>
<organism evidence="4 5">
    <name type="scientific">Brevibacillus fulvus</name>
    <dbReference type="NCBI Taxonomy" id="1125967"/>
    <lineage>
        <taxon>Bacteria</taxon>
        <taxon>Bacillati</taxon>
        <taxon>Bacillota</taxon>
        <taxon>Bacilli</taxon>
        <taxon>Bacillales</taxon>
        <taxon>Paenibacillaceae</taxon>
        <taxon>Brevibacillus</taxon>
    </lineage>
</organism>
<dbReference type="PANTHER" id="PTHR37293:SF5">
    <property type="entry name" value="DNA REPLICATION PROTEIN"/>
    <property type="match status" value="1"/>
</dbReference>
<evidence type="ECO:0000256" key="2">
    <source>
        <dbReference type="SAM" id="MobiDB-lite"/>
    </source>
</evidence>
<dbReference type="SUPFAM" id="SSF158499">
    <property type="entry name" value="DnaD domain-like"/>
    <property type="match status" value="1"/>
</dbReference>
<dbReference type="Gene3D" id="1.10.10.630">
    <property type="entry name" value="DnaD domain-like"/>
    <property type="match status" value="1"/>
</dbReference>
<dbReference type="EMBL" id="JAFBEB010000008">
    <property type="protein sequence ID" value="MBM7590911.1"/>
    <property type="molecule type" value="Genomic_DNA"/>
</dbReference>
<evidence type="ECO:0000313" key="5">
    <source>
        <dbReference type="Proteomes" id="UP000717624"/>
    </source>
</evidence>
<evidence type="ECO:0000259" key="3">
    <source>
        <dbReference type="Pfam" id="PF07261"/>
    </source>
</evidence>
<dbReference type="RefSeq" id="WP_204518654.1">
    <property type="nucleotide sequence ID" value="NZ_BAABIN010000005.1"/>
</dbReference>
<accession>A0A939BVP6</accession>